<accession>A0A2U1SSY1</accession>
<dbReference type="AlphaFoldDB" id="A0A2U1SSY1"/>
<proteinExistence type="predicted"/>
<gene>
    <name evidence="4" type="ORF">C5689_06560</name>
</gene>
<protein>
    <recommendedName>
        <fullName evidence="3">Proteinase inhibitor I42 chagasin domain-containing protein</fullName>
    </recommendedName>
</protein>
<comment type="caution">
    <text evidence="4">The sequence shown here is derived from an EMBL/GenBank/DDBJ whole genome shotgun (WGS) entry which is preliminary data.</text>
</comment>
<dbReference type="Gene3D" id="2.60.40.2020">
    <property type="match status" value="1"/>
</dbReference>
<dbReference type="SUPFAM" id="SSF141066">
    <property type="entry name" value="ICP-like"/>
    <property type="match status" value="1"/>
</dbReference>
<evidence type="ECO:0000256" key="2">
    <source>
        <dbReference type="ARBA" id="ARBA00022704"/>
    </source>
</evidence>
<sequence length="133" mass="14905">MRGSCCRGLRMTKLVLIAIAMILLELSSVRAGEARLTLAKGETRRLELIENPSTGYVWRFDRAASTNPAIVRVVDGGFVPSGDESEPPRAGAPSLRFFRIEAVVAGRARLVFVEERPWEKQAVRRREVEVRVR</sequence>
<dbReference type="EMBL" id="PUIV01000006">
    <property type="protein sequence ID" value="PWB94720.1"/>
    <property type="molecule type" value="Genomic_DNA"/>
</dbReference>
<evidence type="ECO:0000256" key="1">
    <source>
        <dbReference type="ARBA" id="ARBA00022690"/>
    </source>
</evidence>
<dbReference type="InterPro" id="IPR036331">
    <property type="entry name" value="Chagasin-like_sf"/>
</dbReference>
<dbReference type="InterPro" id="IPR018990">
    <property type="entry name" value="Prot_inh_I42_chagasin"/>
</dbReference>
<name>A0A2U1SSY1_METSR</name>
<dbReference type="InterPro" id="IPR052781">
    <property type="entry name" value="Cys_protease_inhibitor_I42"/>
</dbReference>
<dbReference type="GO" id="GO:0004869">
    <property type="term" value="F:cysteine-type endopeptidase inhibitor activity"/>
    <property type="evidence" value="ECO:0007669"/>
    <property type="project" value="UniProtKB-KW"/>
</dbReference>
<dbReference type="PANTHER" id="PTHR36530:SF1">
    <property type="entry name" value="AMOEBIASIN-1"/>
    <property type="match status" value="1"/>
</dbReference>
<organism evidence="4 5">
    <name type="scientific">Methylosinus sporium</name>
    <dbReference type="NCBI Taxonomy" id="428"/>
    <lineage>
        <taxon>Bacteria</taxon>
        <taxon>Pseudomonadati</taxon>
        <taxon>Pseudomonadota</taxon>
        <taxon>Alphaproteobacteria</taxon>
        <taxon>Hyphomicrobiales</taxon>
        <taxon>Methylocystaceae</taxon>
        <taxon>Methylosinus</taxon>
    </lineage>
</organism>
<keyword evidence="1" id="KW-0646">Protease inhibitor</keyword>
<reference evidence="4 5" key="1">
    <citation type="journal article" date="2018" name="Appl. Microbiol. Biotechnol.">
        <title>Co-cultivation of the strictly anaerobic methanogen Methanosarcina barkeri with aerobic methanotrophs in an oxygen-limited membrane bioreactor.</title>
        <authorList>
            <person name="In 't Zandt M.H."/>
            <person name="van den Bosch T.J.M."/>
            <person name="Rijkers R."/>
            <person name="van Kessel M.A.H.J."/>
            <person name="Jetten M.S.M."/>
            <person name="Welte C.U."/>
        </authorList>
    </citation>
    <scope>NUCLEOTIDE SEQUENCE [LARGE SCALE GENOMIC DNA]</scope>
    <source>
        <strain evidence="4 5">DSM 17706</strain>
    </source>
</reference>
<evidence type="ECO:0000313" key="5">
    <source>
        <dbReference type="Proteomes" id="UP000245137"/>
    </source>
</evidence>
<dbReference type="Pfam" id="PF09394">
    <property type="entry name" value="Inhibitor_I42"/>
    <property type="match status" value="1"/>
</dbReference>
<feature type="domain" description="Proteinase inhibitor I42 chagasin" evidence="3">
    <location>
        <begin position="38"/>
        <end position="131"/>
    </location>
</feature>
<keyword evidence="5" id="KW-1185">Reference proteome</keyword>
<keyword evidence="2" id="KW-0789">Thiol protease inhibitor</keyword>
<dbReference type="Proteomes" id="UP000245137">
    <property type="component" value="Unassembled WGS sequence"/>
</dbReference>
<evidence type="ECO:0000313" key="4">
    <source>
        <dbReference type="EMBL" id="PWB94720.1"/>
    </source>
</evidence>
<dbReference type="PANTHER" id="PTHR36530">
    <property type="entry name" value="INHIBITOR OF CYSTEINE PEPTIDASE"/>
    <property type="match status" value="1"/>
</dbReference>
<evidence type="ECO:0000259" key="3">
    <source>
        <dbReference type="Pfam" id="PF09394"/>
    </source>
</evidence>